<dbReference type="EMBL" id="MU266349">
    <property type="protein sequence ID" value="KAH7928780.1"/>
    <property type="molecule type" value="Genomic_DNA"/>
</dbReference>
<keyword evidence="2" id="KW-1185">Reference proteome</keyword>
<protein>
    <submittedName>
        <fullName evidence="1">Nucleoside phosphorylase/phosphoribosyltransferase catalytic domain-containing protein</fullName>
    </submittedName>
</protein>
<reference evidence="1" key="1">
    <citation type="journal article" date="2021" name="New Phytol.">
        <title>Evolutionary innovations through gain and loss of genes in the ectomycorrhizal Boletales.</title>
        <authorList>
            <person name="Wu G."/>
            <person name="Miyauchi S."/>
            <person name="Morin E."/>
            <person name="Kuo A."/>
            <person name="Drula E."/>
            <person name="Varga T."/>
            <person name="Kohler A."/>
            <person name="Feng B."/>
            <person name="Cao Y."/>
            <person name="Lipzen A."/>
            <person name="Daum C."/>
            <person name="Hundley H."/>
            <person name="Pangilinan J."/>
            <person name="Johnson J."/>
            <person name="Barry K."/>
            <person name="LaButti K."/>
            <person name="Ng V."/>
            <person name="Ahrendt S."/>
            <person name="Min B."/>
            <person name="Choi I.G."/>
            <person name="Park H."/>
            <person name="Plett J.M."/>
            <person name="Magnuson J."/>
            <person name="Spatafora J.W."/>
            <person name="Nagy L.G."/>
            <person name="Henrissat B."/>
            <person name="Grigoriev I.V."/>
            <person name="Yang Z.L."/>
            <person name="Xu J."/>
            <person name="Martin F.M."/>
        </authorList>
    </citation>
    <scope>NUCLEOTIDE SEQUENCE</scope>
    <source>
        <strain evidence="1">KUC20120723A-06</strain>
    </source>
</reference>
<evidence type="ECO:0000313" key="2">
    <source>
        <dbReference type="Proteomes" id="UP000790709"/>
    </source>
</evidence>
<comment type="caution">
    <text evidence="1">The sequence shown here is derived from an EMBL/GenBank/DDBJ whole genome shotgun (WGS) entry which is preliminary data.</text>
</comment>
<accession>A0ACB8BS36</accession>
<dbReference type="Proteomes" id="UP000790709">
    <property type="component" value="Unassembled WGS sequence"/>
</dbReference>
<evidence type="ECO:0000313" key="1">
    <source>
        <dbReference type="EMBL" id="KAH7928780.1"/>
    </source>
</evidence>
<sequence>MIAPYRKALPFRSLLDVLGPLINPACPKGMVLGVAVRGLGDTWVRELRDDGAATVTLHPEHLGLDVHPLSSVAGGTPKAEAFKALPSGFDIPVHLTPVLHFVLMNTSALLLVVGLAMDYKDGVRLAMESIALGKAWKALETVRDAAHYGGSKA</sequence>
<proteinExistence type="predicted"/>
<gene>
    <name evidence="1" type="ORF">BV22DRAFT_1192571</name>
</gene>
<name>A0ACB8BS36_9AGAM</name>
<organism evidence="1 2">
    <name type="scientific">Leucogyrophana mollusca</name>
    <dbReference type="NCBI Taxonomy" id="85980"/>
    <lineage>
        <taxon>Eukaryota</taxon>
        <taxon>Fungi</taxon>
        <taxon>Dikarya</taxon>
        <taxon>Basidiomycota</taxon>
        <taxon>Agaricomycotina</taxon>
        <taxon>Agaricomycetes</taxon>
        <taxon>Agaricomycetidae</taxon>
        <taxon>Boletales</taxon>
        <taxon>Boletales incertae sedis</taxon>
        <taxon>Leucogyrophana</taxon>
    </lineage>
</organism>